<reference evidence="1" key="1">
    <citation type="journal article" date="2019" name="Sci. Rep.">
        <title>Draft genome of Tanacetum cinerariifolium, the natural source of mosquito coil.</title>
        <authorList>
            <person name="Yamashiro T."/>
            <person name="Shiraishi A."/>
            <person name="Satake H."/>
            <person name="Nakayama K."/>
        </authorList>
    </citation>
    <scope>NUCLEOTIDE SEQUENCE</scope>
</reference>
<organism evidence="1">
    <name type="scientific">Tanacetum cinerariifolium</name>
    <name type="common">Dalmatian daisy</name>
    <name type="synonym">Chrysanthemum cinerariifolium</name>
    <dbReference type="NCBI Taxonomy" id="118510"/>
    <lineage>
        <taxon>Eukaryota</taxon>
        <taxon>Viridiplantae</taxon>
        <taxon>Streptophyta</taxon>
        <taxon>Embryophyta</taxon>
        <taxon>Tracheophyta</taxon>
        <taxon>Spermatophyta</taxon>
        <taxon>Magnoliopsida</taxon>
        <taxon>eudicotyledons</taxon>
        <taxon>Gunneridae</taxon>
        <taxon>Pentapetalae</taxon>
        <taxon>asterids</taxon>
        <taxon>campanulids</taxon>
        <taxon>Asterales</taxon>
        <taxon>Asteraceae</taxon>
        <taxon>Asteroideae</taxon>
        <taxon>Anthemideae</taxon>
        <taxon>Anthemidinae</taxon>
        <taxon>Tanacetum</taxon>
    </lineage>
</organism>
<gene>
    <name evidence="1" type="ORF">Tci_913962</name>
</gene>
<name>A0A699W5G7_TANCI</name>
<dbReference type="EMBL" id="BKCJ011563655">
    <property type="protein sequence ID" value="GFD41993.1"/>
    <property type="molecule type" value="Genomic_DNA"/>
</dbReference>
<accession>A0A699W5G7</accession>
<evidence type="ECO:0000313" key="1">
    <source>
        <dbReference type="EMBL" id="GFD41993.1"/>
    </source>
</evidence>
<feature type="non-terminal residue" evidence="1">
    <location>
        <position position="1"/>
    </location>
</feature>
<proteinExistence type="predicted"/>
<comment type="caution">
    <text evidence="1">The sequence shown here is derived from an EMBL/GenBank/DDBJ whole genome shotgun (WGS) entry which is preliminary data.</text>
</comment>
<sequence length="89" mass="9704">DQLENQLGVLSATKVLADTARRNVQTYSRRRAVSNGSGRVSAASRMISTVGASMPVSTAGMVDKETAVRLQEQFDEEERLRITKVHKAA</sequence>
<protein>
    <submittedName>
        <fullName evidence="1">Uncharacterized protein</fullName>
    </submittedName>
</protein>
<dbReference type="AlphaFoldDB" id="A0A699W5G7"/>